<dbReference type="PRINTS" id="PR00081">
    <property type="entry name" value="GDHRDH"/>
</dbReference>
<dbReference type="PRINTS" id="PR00080">
    <property type="entry name" value="SDRFAMILY"/>
</dbReference>
<dbReference type="InterPro" id="IPR002347">
    <property type="entry name" value="SDR_fam"/>
</dbReference>
<dbReference type="InterPro" id="IPR020904">
    <property type="entry name" value="Sc_DH/Rdtase_CS"/>
</dbReference>
<proteinExistence type="inferred from homology"/>
<evidence type="ECO:0000313" key="3">
    <source>
        <dbReference type="EMBL" id="EKE75367.1"/>
    </source>
</evidence>
<protein>
    <submittedName>
        <fullName evidence="3">Oxidoreductase</fullName>
    </submittedName>
</protein>
<dbReference type="EMBL" id="AMRI01000008">
    <property type="protein sequence ID" value="EKE75367.1"/>
    <property type="molecule type" value="Genomic_DNA"/>
</dbReference>
<keyword evidence="2" id="KW-0560">Oxidoreductase</keyword>
<evidence type="ECO:0000256" key="2">
    <source>
        <dbReference type="ARBA" id="ARBA00023002"/>
    </source>
</evidence>
<reference evidence="3 4" key="1">
    <citation type="journal article" date="2012" name="J. Bacteriol.">
        <title>Genome Sequence of Gallaecimonas xiamenensis Type Strain 3-C-1.</title>
        <authorList>
            <person name="Lai Q."/>
            <person name="Wang L."/>
            <person name="Wang W."/>
            <person name="Shao Z."/>
        </authorList>
    </citation>
    <scope>NUCLEOTIDE SEQUENCE [LARGE SCALE GENOMIC DNA]</scope>
    <source>
        <strain evidence="3 4">3-C-1</strain>
    </source>
</reference>
<dbReference type="PROSITE" id="PS00061">
    <property type="entry name" value="ADH_SHORT"/>
    <property type="match status" value="1"/>
</dbReference>
<dbReference type="OrthoDB" id="9803628at2"/>
<dbReference type="CDD" id="cd05233">
    <property type="entry name" value="SDR_c"/>
    <property type="match status" value="1"/>
</dbReference>
<sequence length="243" mass="25912">MKSVIITGSNGGIGSAICSHFLKLRYKVIGIDLGEDRNHLDSYLSCDLSKLKISTICDSFTASLQSEIGDSHLVGLVNNAALQVCGGIESISVEDFSRSLDVNVVAPFILSKICFSNLKENSGSIVNIGSIHSKLTKPNFVAYATSKSALLGLTQSLAVDCGASIRVNAIQPAAIATEMLLDGFKDNPDSYSKLRDYHPTKSIGETSEIARVVEFLLLQSNKFLNGSVIDVSGGISCRLHDPV</sequence>
<dbReference type="InterPro" id="IPR036291">
    <property type="entry name" value="NAD(P)-bd_dom_sf"/>
</dbReference>
<dbReference type="SUPFAM" id="SSF51735">
    <property type="entry name" value="NAD(P)-binding Rossmann-fold domains"/>
    <property type="match status" value="1"/>
</dbReference>
<gene>
    <name evidence="3" type="ORF">B3C1_06814</name>
</gene>
<dbReference type="eggNOG" id="COG1028">
    <property type="taxonomic scope" value="Bacteria"/>
</dbReference>
<dbReference type="RefSeq" id="WP_008483787.1">
    <property type="nucleotide sequence ID" value="NZ_AMRI01000008.1"/>
</dbReference>
<dbReference type="PANTHER" id="PTHR43639">
    <property type="entry name" value="OXIDOREDUCTASE, SHORT-CHAIN DEHYDROGENASE/REDUCTASE FAMILY (AFU_ORTHOLOGUE AFUA_5G02870)"/>
    <property type="match status" value="1"/>
</dbReference>
<name>K2JLS1_9GAMM</name>
<dbReference type="GO" id="GO:0016491">
    <property type="term" value="F:oxidoreductase activity"/>
    <property type="evidence" value="ECO:0007669"/>
    <property type="project" value="UniProtKB-KW"/>
</dbReference>
<dbReference type="Proteomes" id="UP000006755">
    <property type="component" value="Unassembled WGS sequence"/>
</dbReference>
<keyword evidence="4" id="KW-1185">Reference proteome</keyword>
<accession>K2JLS1</accession>
<evidence type="ECO:0000313" key="4">
    <source>
        <dbReference type="Proteomes" id="UP000006755"/>
    </source>
</evidence>
<comment type="similarity">
    <text evidence="1">Belongs to the short-chain dehydrogenases/reductases (SDR) family.</text>
</comment>
<dbReference type="STRING" id="745411.B3C1_06814"/>
<organism evidence="3 4">
    <name type="scientific">Gallaecimonas xiamenensis 3-C-1</name>
    <dbReference type="NCBI Taxonomy" id="745411"/>
    <lineage>
        <taxon>Bacteria</taxon>
        <taxon>Pseudomonadati</taxon>
        <taxon>Pseudomonadota</taxon>
        <taxon>Gammaproteobacteria</taxon>
        <taxon>Enterobacterales</taxon>
        <taxon>Gallaecimonadaceae</taxon>
        <taxon>Gallaecimonas</taxon>
    </lineage>
</organism>
<dbReference type="Pfam" id="PF13561">
    <property type="entry name" value="adh_short_C2"/>
    <property type="match status" value="1"/>
</dbReference>
<dbReference type="AlphaFoldDB" id="K2JLS1"/>
<comment type="caution">
    <text evidence="3">The sequence shown here is derived from an EMBL/GenBank/DDBJ whole genome shotgun (WGS) entry which is preliminary data.</text>
</comment>
<evidence type="ECO:0000256" key="1">
    <source>
        <dbReference type="ARBA" id="ARBA00006484"/>
    </source>
</evidence>
<dbReference type="PANTHER" id="PTHR43639:SF1">
    <property type="entry name" value="SHORT-CHAIN DEHYDROGENASE_REDUCTASE FAMILY PROTEIN"/>
    <property type="match status" value="1"/>
</dbReference>
<dbReference type="Gene3D" id="3.40.50.720">
    <property type="entry name" value="NAD(P)-binding Rossmann-like Domain"/>
    <property type="match status" value="1"/>
</dbReference>